<comment type="catalytic activity">
    <reaction evidence="1">
        <text>alpha-D-ribose 1,5-bisphosphate + ATP = 5-phospho-alpha-D-ribose 1-diphosphate + ADP</text>
        <dbReference type="Rhea" id="RHEA:20109"/>
        <dbReference type="ChEBI" id="CHEBI:30616"/>
        <dbReference type="ChEBI" id="CHEBI:58017"/>
        <dbReference type="ChEBI" id="CHEBI:68688"/>
        <dbReference type="ChEBI" id="CHEBI:456216"/>
        <dbReference type="EC" id="2.7.4.23"/>
    </reaction>
</comment>
<gene>
    <name evidence="8" type="primary">phnN</name>
    <name evidence="8" type="ORF">E6O51_16065</name>
</gene>
<evidence type="ECO:0000256" key="4">
    <source>
        <dbReference type="ARBA" id="ARBA00022679"/>
    </source>
</evidence>
<dbReference type="GO" id="GO:0005524">
    <property type="term" value="F:ATP binding"/>
    <property type="evidence" value="ECO:0007669"/>
    <property type="project" value="UniProtKB-KW"/>
</dbReference>
<comment type="pathway">
    <text evidence="2">Metabolic intermediate biosynthesis; 5-phospho-alpha-D-ribose 1-diphosphate biosynthesis; 5-phospho-alpha-D-ribose 1-diphosphate from D-ribose 5-phosphate (route II): step 3/3.</text>
</comment>
<dbReference type="Pfam" id="PF00625">
    <property type="entry name" value="Guanylate_kin"/>
    <property type="match status" value="1"/>
</dbReference>
<keyword evidence="5" id="KW-0547">Nucleotide-binding</keyword>
<name>A0A4S4AIS6_9RHOO</name>
<keyword evidence="8" id="KW-0418">Kinase</keyword>
<dbReference type="GO" id="GO:0033863">
    <property type="term" value="F:ribose 1,5-bisphosphate phosphokinase activity"/>
    <property type="evidence" value="ECO:0007669"/>
    <property type="project" value="UniProtKB-EC"/>
</dbReference>
<dbReference type="RefSeq" id="WP_136386024.1">
    <property type="nucleotide sequence ID" value="NZ_SSOD01000014.1"/>
</dbReference>
<comment type="caution">
    <text evidence="8">The sequence shown here is derived from an EMBL/GenBank/DDBJ whole genome shotgun (WGS) entry which is preliminary data.</text>
</comment>
<proteinExistence type="predicted"/>
<evidence type="ECO:0000256" key="3">
    <source>
        <dbReference type="ARBA" id="ARBA00012892"/>
    </source>
</evidence>
<keyword evidence="9" id="KW-1185">Reference proteome</keyword>
<dbReference type="SMART" id="SM00072">
    <property type="entry name" value="GuKc"/>
    <property type="match status" value="1"/>
</dbReference>
<dbReference type="EMBL" id="SSOD01000014">
    <property type="protein sequence ID" value="THF59239.1"/>
    <property type="molecule type" value="Genomic_DNA"/>
</dbReference>
<evidence type="ECO:0000256" key="2">
    <source>
        <dbReference type="ARBA" id="ARBA00005069"/>
    </source>
</evidence>
<evidence type="ECO:0000313" key="8">
    <source>
        <dbReference type="EMBL" id="THF59239.1"/>
    </source>
</evidence>
<evidence type="ECO:0000313" key="9">
    <source>
        <dbReference type="Proteomes" id="UP000307956"/>
    </source>
</evidence>
<keyword evidence="4" id="KW-0808">Transferase</keyword>
<dbReference type="Proteomes" id="UP000307956">
    <property type="component" value="Unassembled WGS sequence"/>
</dbReference>
<evidence type="ECO:0000256" key="6">
    <source>
        <dbReference type="ARBA" id="ARBA00022840"/>
    </source>
</evidence>
<feature type="domain" description="Guanylate kinase/L-type calcium channel beta subunit" evidence="7">
    <location>
        <begin position="11"/>
        <end position="191"/>
    </location>
</feature>
<dbReference type="EC" id="2.7.4.23" evidence="3"/>
<evidence type="ECO:0000256" key="5">
    <source>
        <dbReference type="ARBA" id="ARBA00022741"/>
    </source>
</evidence>
<dbReference type="InterPro" id="IPR008145">
    <property type="entry name" value="GK/Ca_channel_bsu"/>
</dbReference>
<dbReference type="AlphaFoldDB" id="A0A4S4AIS6"/>
<dbReference type="Gene3D" id="3.40.50.300">
    <property type="entry name" value="P-loop containing nucleotide triphosphate hydrolases"/>
    <property type="match status" value="1"/>
</dbReference>
<dbReference type="NCBIfam" id="TIGR02322">
    <property type="entry name" value="phosphon_PhnN"/>
    <property type="match status" value="1"/>
</dbReference>
<dbReference type="SUPFAM" id="SSF52540">
    <property type="entry name" value="P-loop containing nucleoside triphosphate hydrolases"/>
    <property type="match status" value="1"/>
</dbReference>
<dbReference type="InterPro" id="IPR012699">
    <property type="entry name" value="PhnN"/>
</dbReference>
<reference evidence="8 9" key="1">
    <citation type="submission" date="2019-04" db="EMBL/GenBank/DDBJ databases">
        <title>Azoarcus rhizosphaerae sp. nov. isolated from rhizosphere of Ficus religiosa.</title>
        <authorList>
            <person name="Lin S.-Y."/>
            <person name="Hameed A."/>
            <person name="Hsu Y.-H."/>
            <person name="Young C.-C."/>
        </authorList>
    </citation>
    <scope>NUCLEOTIDE SEQUENCE [LARGE SCALE GENOMIC DNA]</scope>
    <source>
        <strain evidence="8 9">CC-YHH848</strain>
    </source>
</reference>
<dbReference type="InterPro" id="IPR027417">
    <property type="entry name" value="P-loop_NTPase"/>
</dbReference>
<protein>
    <recommendedName>
        <fullName evidence="3">ribose 1,5-bisphosphate phosphokinase</fullName>
        <ecNumber evidence="3">2.7.4.23</ecNumber>
    </recommendedName>
</protein>
<dbReference type="UniPathway" id="UPA00087">
    <property type="reaction ID" value="UER00175"/>
</dbReference>
<dbReference type="OrthoDB" id="341217at2"/>
<organism evidence="8 9">
    <name type="scientific">Pseudothauera rhizosphaerae</name>
    <dbReference type="NCBI Taxonomy" id="2565932"/>
    <lineage>
        <taxon>Bacteria</taxon>
        <taxon>Pseudomonadati</taxon>
        <taxon>Pseudomonadota</taxon>
        <taxon>Betaproteobacteria</taxon>
        <taxon>Rhodocyclales</taxon>
        <taxon>Zoogloeaceae</taxon>
        <taxon>Pseudothauera</taxon>
    </lineage>
</organism>
<accession>A0A4S4AIS6</accession>
<evidence type="ECO:0000256" key="1">
    <source>
        <dbReference type="ARBA" id="ARBA00000373"/>
    </source>
</evidence>
<dbReference type="GO" id="GO:0006015">
    <property type="term" value="P:5-phosphoribose 1-diphosphate biosynthetic process"/>
    <property type="evidence" value="ECO:0007669"/>
    <property type="project" value="UniProtKB-UniPathway"/>
</dbReference>
<keyword evidence="6" id="KW-0067">ATP-binding</keyword>
<evidence type="ECO:0000259" key="7">
    <source>
        <dbReference type="SMART" id="SM00072"/>
    </source>
</evidence>
<sequence>MTTTPPPIAHSERLIAVVGPSGAGKDSVLEAWRTLIARERSQAMPHYAKRVITRAADAGGEAHEAVDPATFHRLREVGSFAIHWQAHGLHYGVRSESIAALQEGRWVVVNTSRAHLPVLREAAPGVRVVEITAPCEVLARRLAERAREDVVAMQQRLQRAGIGVQADLVVHNVGDVGDAARQLHEWWLTLPPQGGGR</sequence>